<sequence length="87" mass="10206">MRQRRMSIDNFILGVGIENILGLFSWTISRFPVLPQSLGGFGKGNIQEKRHHIWIPISHSTFRLIFSSIKLFNLRRARLQKPRQYAL</sequence>
<dbReference type="Proteomes" id="UP000799779">
    <property type="component" value="Unassembled WGS sequence"/>
</dbReference>
<accession>A0A6A5WMQ0</accession>
<gene>
    <name evidence="2" type="ORF">P154DRAFT_521107</name>
</gene>
<evidence type="ECO:0000256" key="1">
    <source>
        <dbReference type="SAM" id="Phobius"/>
    </source>
</evidence>
<keyword evidence="1" id="KW-1133">Transmembrane helix</keyword>
<reference evidence="2" key="1">
    <citation type="journal article" date="2020" name="Stud. Mycol.">
        <title>101 Dothideomycetes genomes: a test case for predicting lifestyles and emergence of pathogens.</title>
        <authorList>
            <person name="Haridas S."/>
            <person name="Albert R."/>
            <person name="Binder M."/>
            <person name="Bloem J."/>
            <person name="Labutti K."/>
            <person name="Salamov A."/>
            <person name="Andreopoulos B."/>
            <person name="Baker S."/>
            <person name="Barry K."/>
            <person name="Bills G."/>
            <person name="Bluhm B."/>
            <person name="Cannon C."/>
            <person name="Castanera R."/>
            <person name="Culley D."/>
            <person name="Daum C."/>
            <person name="Ezra D."/>
            <person name="Gonzalez J."/>
            <person name="Henrissat B."/>
            <person name="Kuo A."/>
            <person name="Liang C."/>
            <person name="Lipzen A."/>
            <person name="Lutzoni F."/>
            <person name="Magnuson J."/>
            <person name="Mondo S."/>
            <person name="Nolan M."/>
            <person name="Ohm R."/>
            <person name="Pangilinan J."/>
            <person name="Park H.-J."/>
            <person name="Ramirez L."/>
            <person name="Alfaro M."/>
            <person name="Sun H."/>
            <person name="Tritt A."/>
            <person name="Yoshinaga Y."/>
            <person name="Zwiers L.-H."/>
            <person name="Turgeon B."/>
            <person name="Goodwin S."/>
            <person name="Spatafora J."/>
            <person name="Crous P."/>
            <person name="Grigoriev I."/>
        </authorList>
    </citation>
    <scope>NUCLEOTIDE SEQUENCE</scope>
    <source>
        <strain evidence="2">CBS 123094</strain>
    </source>
</reference>
<dbReference type="AlphaFoldDB" id="A0A6A5WMQ0"/>
<evidence type="ECO:0000313" key="3">
    <source>
        <dbReference type="Proteomes" id="UP000799779"/>
    </source>
</evidence>
<protein>
    <submittedName>
        <fullName evidence="2">Uncharacterized protein</fullName>
    </submittedName>
</protein>
<keyword evidence="1" id="KW-0812">Transmembrane</keyword>
<keyword evidence="1" id="KW-0472">Membrane</keyword>
<proteinExistence type="predicted"/>
<evidence type="ECO:0000313" key="2">
    <source>
        <dbReference type="EMBL" id="KAF2002288.1"/>
    </source>
</evidence>
<feature type="transmembrane region" description="Helical" evidence="1">
    <location>
        <begin position="12"/>
        <end position="33"/>
    </location>
</feature>
<organism evidence="2 3">
    <name type="scientific">Amniculicola lignicola CBS 123094</name>
    <dbReference type="NCBI Taxonomy" id="1392246"/>
    <lineage>
        <taxon>Eukaryota</taxon>
        <taxon>Fungi</taxon>
        <taxon>Dikarya</taxon>
        <taxon>Ascomycota</taxon>
        <taxon>Pezizomycotina</taxon>
        <taxon>Dothideomycetes</taxon>
        <taxon>Pleosporomycetidae</taxon>
        <taxon>Pleosporales</taxon>
        <taxon>Amniculicolaceae</taxon>
        <taxon>Amniculicola</taxon>
    </lineage>
</organism>
<name>A0A6A5WMQ0_9PLEO</name>
<keyword evidence="3" id="KW-1185">Reference proteome</keyword>
<dbReference type="EMBL" id="ML977578">
    <property type="protein sequence ID" value="KAF2002288.1"/>
    <property type="molecule type" value="Genomic_DNA"/>
</dbReference>